<dbReference type="SUPFAM" id="SSF46785">
    <property type="entry name" value="Winged helix' DNA-binding domain"/>
    <property type="match status" value="1"/>
</dbReference>
<reference evidence="1 2" key="1">
    <citation type="submission" date="2011-09" db="EMBL/GenBank/DDBJ databases">
        <authorList>
            <person name="Pope W.H."/>
            <person name="Pedulla M.L."/>
            <person name="Ford M.E."/>
            <person name="Peebles C.L."/>
            <person name="Hatfull G.H."/>
            <person name="Hendrix R.W."/>
        </authorList>
    </citation>
    <scope>NUCLEOTIDE SEQUENCE [LARGE SCALE GENOMIC DNA]</scope>
    <source>
        <strain evidence="1">G</strain>
    </source>
</reference>
<dbReference type="InterPro" id="IPR036390">
    <property type="entry name" value="WH_DNA-bd_sf"/>
</dbReference>
<evidence type="ECO:0000313" key="2">
    <source>
        <dbReference type="Proteomes" id="UP000009273"/>
    </source>
</evidence>
<evidence type="ECO:0000313" key="1">
    <source>
        <dbReference type="EMBL" id="AEO93399.1"/>
    </source>
</evidence>
<dbReference type="Gene3D" id="1.10.10.10">
    <property type="entry name" value="Winged helix-like DNA-binding domain superfamily/Winged helix DNA-binding domain"/>
    <property type="match status" value="1"/>
</dbReference>
<proteinExistence type="predicted"/>
<dbReference type="KEGG" id="vg:18563355"/>
<accession>G3MBK3</accession>
<sequence>MLCINCLQNATNKLIADDIIILEYLNNQGATIPQCTMSRETIKEELKMTNHKCYSSISRLECLDMIERKVGTKSSRYFITKNGQHVLYLVNDKLQEVE</sequence>
<protein>
    <submittedName>
        <fullName evidence="1">Gp137</fullName>
    </submittedName>
</protein>
<dbReference type="GeneID" id="18563355"/>
<dbReference type="EMBL" id="JN638751">
    <property type="protein sequence ID" value="AEO93399.1"/>
    <property type="molecule type" value="Genomic_DNA"/>
</dbReference>
<gene>
    <name evidence="1" type="primary">137</name>
    <name evidence="1" type="ORF">G_137</name>
</gene>
<dbReference type="RefSeq" id="YP_009015440.1">
    <property type="nucleotide sequence ID" value="NC_023719.1"/>
</dbReference>
<name>G3MBK3_9CAUD</name>
<dbReference type="InterPro" id="IPR036388">
    <property type="entry name" value="WH-like_DNA-bd_sf"/>
</dbReference>
<dbReference type="Proteomes" id="UP000009273">
    <property type="component" value="Segment"/>
</dbReference>
<organism evidence="1 2">
    <name type="scientific">Bacillus phage G</name>
    <dbReference type="NCBI Taxonomy" id="2884420"/>
    <lineage>
        <taxon>Viruses</taxon>
        <taxon>Duplodnaviria</taxon>
        <taxon>Heunggongvirae</taxon>
        <taxon>Uroviricota</taxon>
        <taxon>Caudoviricetes</taxon>
        <taxon>Donellivirus</taxon>
        <taxon>Donellivirus gee</taxon>
    </lineage>
</organism>
<keyword evidence="2" id="KW-1185">Reference proteome</keyword>